<dbReference type="PRINTS" id="PR00368">
    <property type="entry name" value="FADPNR"/>
</dbReference>
<keyword evidence="7" id="KW-0560">Oxidoreductase</keyword>
<feature type="region of interest" description="Disordered" evidence="10">
    <location>
        <begin position="49"/>
        <end position="71"/>
    </location>
</feature>
<evidence type="ECO:0000256" key="8">
    <source>
        <dbReference type="ARBA" id="ARBA00023004"/>
    </source>
</evidence>
<evidence type="ECO:0000256" key="5">
    <source>
        <dbReference type="ARBA" id="ARBA00022723"/>
    </source>
</evidence>
<dbReference type="InterPro" id="IPR050446">
    <property type="entry name" value="FAD-oxidoreductase/Apoptosis"/>
</dbReference>
<gene>
    <name evidence="12" type="ORF">CINC_LOCUS6795</name>
</gene>
<dbReference type="Proteomes" id="UP001154114">
    <property type="component" value="Chromosome 21"/>
</dbReference>
<evidence type="ECO:0000313" key="12">
    <source>
        <dbReference type="EMBL" id="CAH0595421.1"/>
    </source>
</evidence>
<feature type="domain" description="Rieske" evidence="11">
    <location>
        <begin position="79"/>
        <end position="168"/>
    </location>
</feature>
<proteinExistence type="inferred from homology"/>
<dbReference type="Gene3D" id="3.50.50.60">
    <property type="entry name" value="FAD/NAD(P)-binding domain"/>
    <property type="match status" value="2"/>
</dbReference>
<evidence type="ECO:0000259" key="11">
    <source>
        <dbReference type="PROSITE" id="PS51296"/>
    </source>
</evidence>
<keyword evidence="8" id="KW-0408">Iron</keyword>
<evidence type="ECO:0000256" key="1">
    <source>
        <dbReference type="ARBA" id="ARBA00001974"/>
    </source>
</evidence>
<comment type="similarity">
    <text evidence="2">Belongs to the FAD-dependent oxidoreductase family.</text>
</comment>
<dbReference type="FunFam" id="2.102.10.10:FF:000003">
    <property type="entry name" value="apoptosis-inducing factor 3 isoform X2"/>
    <property type="match status" value="1"/>
</dbReference>
<keyword evidence="4" id="KW-0001">2Fe-2S</keyword>
<evidence type="ECO:0000256" key="6">
    <source>
        <dbReference type="ARBA" id="ARBA00022827"/>
    </source>
</evidence>
<feature type="compositionally biased region" description="Polar residues" evidence="10">
    <location>
        <begin position="60"/>
        <end position="71"/>
    </location>
</feature>
<reference evidence="12" key="1">
    <citation type="submission" date="2021-12" db="EMBL/GenBank/DDBJ databases">
        <authorList>
            <person name="King R."/>
        </authorList>
    </citation>
    <scope>NUCLEOTIDE SEQUENCE</scope>
</reference>
<comment type="cofactor">
    <cofactor evidence="1">
        <name>FAD</name>
        <dbReference type="ChEBI" id="CHEBI:57692"/>
    </cofactor>
</comment>
<dbReference type="InterPro" id="IPR036188">
    <property type="entry name" value="FAD/NAD-bd_sf"/>
</dbReference>
<dbReference type="SUPFAM" id="SSF50022">
    <property type="entry name" value="ISP domain"/>
    <property type="match status" value="1"/>
</dbReference>
<dbReference type="GO" id="GO:0051537">
    <property type="term" value="F:2 iron, 2 sulfur cluster binding"/>
    <property type="evidence" value="ECO:0007669"/>
    <property type="project" value="UniProtKB-KW"/>
</dbReference>
<dbReference type="Gene3D" id="3.30.390.30">
    <property type="match status" value="1"/>
</dbReference>
<dbReference type="SUPFAM" id="SSF55424">
    <property type="entry name" value="FAD/NAD-linked reductases, dimerisation (C-terminal) domain"/>
    <property type="match status" value="1"/>
</dbReference>
<dbReference type="PANTHER" id="PTHR43557:SF2">
    <property type="entry name" value="RIESKE DOMAIN-CONTAINING PROTEIN-RELATED"/>
    <property type="match status" value="1"/>
</dbReference>
<keyword evidence="9" id="KW-0411">Iron-sulfur</keyword>
<dbReference type="OrthoDB" id="432169at2759"/>
<evidence type="ECO:0000256" key="4">
    <source>
        <dbReference type="ARBA" id="ARBA00022714"/>
    </source>
</evidence>
<evidence type="ECO:0000256" key="9">
    <source>
        <dbReference type="ARBA" id="ARBA00023014"/>
    </source>
</evidence>
<protein>
    <recommendedName>
        <fullName evidence="11">Rieske domain-containing protein</fullName>
    </recommendedName>
</protein>
<dbReference type="InterPro" id="IPR036922">
    <property type="entry name" value="Rieske_2Fe-2S_sf"/>
</dbReference>
<dbReference type="InterPro" id="IPR017941">
    <property type="entry name" value="Rieske_2Fe-2S"/>
</dbReference>
<dbReference type="Gene3D" id="2.102.10.10">
    <property type="entry name" value="Rieske [2Fe-2S] iron-sulphur domain"/>
    <property type="match status" value="1"/>
</dbReference>
<name>A0A9P0FTH2_CHRIL</name>
<evidence type="ECO:0000256" key="7">
    <source>
        <dbReference type="ARBA" id="ARBA00023002"/>
    </source>
</evidence>
<dbReference type="AlphaFoldDB" id="A0A9P0FTH2"/>
<evidence type="ECO:0000256" key="3">
    <source>
        <dbReference type="ARBA" id="ARBA00022630"/>
    </source>
</evidence>
<keyword evidence="13" id="KW-1185">Reference proteome</keyword>
<keyword evidence="6" id="KW-0274">FAD</keyword>
<dbReference type="Pfam" id="PF00355">
    <property type="entry name" value="Rieske"/>
    <property type="match status" value="1"/>
</dbReference>
<dbReference type="InterPro" id="IPR016156">
    <property type="entry name" value="FAD/NAD-linked_Rdtase_dimer_sf"/>
</dbReference>
<dbReference type="PROSITE" id="PS51296">
    <property type="entry name" value="RIESKE"/>
    <property type="match status" value="1"/>
</dbReference>
<dbReference type="CDD" id="cd03478">
    <property type="entry name" value="Rieske_AIFL_N"/>
    <property type="match status" value="1"/>
</dbReference>
<dbReference type="GO" id="GO:0046872">
    <property type="term" value="F:metal ion binding"/>
    <property type="evidence" value="ECO:0007669"/>
    <property type="project" value="UniProtKB-KW"/>
</dbReference>
<accession>A0A9P0FTH2</accession>
<evidence type="ECO:0000313" key="13">
    <source>
        <dbReference type="Proteomes" id="UP001154114"/>
    </source>
</evidence>
<keyword evidence="5" id="KW-0479">Metal-binding</keyword>
<organism evidence="12 13">
    <name type="scientific">Chrysodeixis includens</name>
    <name type="common">Soybean looper</name>
    <name type="synonym">Pseudoplusia includens</name>
    <dbReference type="NCBI Taxonomy" id="689277"/>
    <lineage>
        <taxon>Eukaryota</taxon>
        <taxon>Metazoa</taxon>
        <taxon>Ecdysozoa</taxon>
        <taxon>Arthropoda</taxon>
        <taxon>Hexapoda</taxon>
        <taxon>Insecta</taxon>
        <taxon>Pterygota</taxon>
        <taxon>Neoptera</taxon>
        <taxon>Endopterygota</taxon>
        <taxon>Lepidoptera</taxon>
        <taxon>Glossata</taxon>
        <taxon>Ditrysia</taxon>
        <taxon>Noctuoidea</taxon>
        <taxon>Noctuidae</taxon>
        <taxon>Plusiinae</taxon>
        <taxon>Chrysodeixis</taxon>
    </lineage>
</organism>
<dbReference type="EMBL" id="LR824024">
    <property type="protein sequence ID" value="CAH0595421.1"/>
    <property type="molecule type" value="Genomic_DNA"/>
</dbReference>
<evidence type="ECO:0000256" key="10">
    <source>
        <dbReference type="SAM" id="MobiDB-lite"/>
    </source>
</evidence>
<evidence type="ECO:0000256" key="2">
    <source>
        <dbReference type="ARBA" id="ARBA00006442"/>
    </source>
</evidence>
<dbReference type="PANTHER" id="PTHR43557">
    <property type="entry name" value="APOPTOSIS-INDUCING FACTOR 1"/>
    <property type="match status" value="1"/>
</dbReference>
<dbReference type="InterPro" id="IPR023753">
    <property type="entry name" value="FAD/NAD-binding_dom"/>
</dbReference>
<dbReference type="GO" id="GO:0016651">
    <property type="term" value="F:oxidoreductase activity, acting on NAD(P)H"/>
    <property type="evidence" value="ECO:0007669"/>
    <property type="project" value="TreeGrafter"/>
</dbReference>
<dbReference type="SUPFAM" id="SSF51905">
    <property type="entry name" value="FAD/NAD(P)-binding domain"/>
    <property type="match status" value="1"/>
</dbReference>
<dbReference type="PRINTS" id="PR00411">
    <property type="entry name" value="PNDRDTASEI"/>
</dbReference>
<dbReference type="GO" id="GO:0005737">
    <property type="term" value="C:cytoplasm"/>
    <property type="evidence" value="ECO:0007669"/>
    <property type="project" value="TreeGrafter"/>
</dbReference>
<sequence>MVILLSRCLYSRIRSRVLAREVASRFAQGSYTLSNMGSSFSVKYCPGSKSPSKKDKGAKVSNQQSTSNGTADTENYVEAVVCHEDDIKDNEMKVFDIGDEGKVLVVKQKGEINALGTACTHYGAPLVAGALGDGRVRCQWHGACFNIKTGDIEDFPGFDAIPCYKVTITPKGEVKVRAKISELKSKKRIKDIGMDTKTDQTVAVIIGGGPSGATCAETLRSEGFKGRVIMVCKEKYLPYDRVKVSKISNIAAIEKLQVRTDEYYQNANIEVIKGNGATKVDSQNKIVHLEDGKQLKFDKLFIATGVTPKIPDIPGVNLKNIFTVRDYEDTVNILNALGTDKDKHVVVSGLSYIGLESASSCNEKSKSMTVVGKDKTPLGILFGHEIGRSLQKFYEDRGVKFEFETIVCKINGENGYIKSVELTNGKVLPADMLIMGIGSILNTGFLKDSGLEIDQGGAVVVDNKLETNIKDIYAGGDMASAPVFAAGDKNMAIGHIGLAQYHGRIAAFNIAKKEAHVRAVPFFWTVLFGKSIRYAGCGKASSTQIEGDIPELKFVIFFFDENDKVIAVGSCQRDPVVAQYAELVSQGKALYKKDLAEDPFAWTKEITNFAQ</sequence>
<dbReference type="Pfam" id="PF07992">
    <property type="entry name" value="Pyr_redox_2"/>
    <property type="match status" value="1"/>
</dbReference>
<keyword evidence="3" id="KW-0285">Flavoprotein</keyword>